<reference evidence="1" key="1">
    <citation type="submission" date="2022-07" db="EMBL/GenBank/DDBJ databases">
        <title>Evaluation of T. orientalis genome assembly methods using nanopore sequencing and analysis of variation between genomes.</title>
        <authorList>
            <person name="Yam J."/>
            <person name="Micallef M.L."/>
            <person name="Liu M."/>
            <person name="Djordjevic S.P."/>
            <person name="Bogema D.R."/>
            <person name="Jenkins C."/>
        </authorList>
    </citation>
    <scope>NUCLEOTIDE SEQUENCE</scope>
    <source>
        <strain evidence="1">Fish Creek</strain>
    </source>
</reference>
<accession>A0A976SLF4</accession>
<evidence type="ECO:0000313" key="1">
    <source>
        <dbReference type="EMBL" id="UVC54748.1"/>
    </source>
</evidence>
<dbReference type="EMBL" id="CP056068">
    <property type="protein sequence ID" value="UVC54748.1"/>
    <property type="molecule type" value="Genomic_DNA"/>
</dbReference>
<sequence>MIQIIYKYSLCLKLKLNRLQFCINLVESIVQNKHVQNRELFIV</sequence>
<dbReference type="Proteomes" id="UP000244803">
    <property type="component" value="Chromosome 2"/>
</dbReference>
<name>A0A976SLF4_THEOR</name>
<organism evidence="1 2">
    <name type="scientific">Theileria orientalis</name>
    <dbReference type="NCBI Taxonomy" id="68886"/>
    <lineage>
        <taxon>Eukaryota</taxon>
        <taxon>Sar</taxon>
        <taxon>Alveolata</taxon>
        <taxon>Apicomplexa</taxon>
        <taxon>Aconoidasida</taxon>
        <taxon>Piroplasmida</taxon>
        <taxon>Theileriidae</taxon>
        <taxon>Theileria</taxon>
    </lineage>
</organism>
<protein>
    <submittedName>
        <fullName evidence="1">Uncharacterized protein</fullName>
    </submittedName>
</protein>
<evidence type="ECO:0000313" key="2">
    <source>
        <dbReference type="Proteomes" id="UP000244803"/>
    </source>
</evidence>
<dbReference type="AlphaFoldDB" id="A0A976SLF4"/>
<proteinExistence type="predicted"/>
<gene>
    <name evidence="1" type="ORF">MACJ_003719</name>
</gene>